<proteinExistence type="predicted"/>
<evidence type="ECO:0000256" key="1">
    <source>
        <dbReference type="SAM" id="Phobius"/>
    </source>
</evidence>
<name>A0ABW4E6U0_9LACO</name>
<keyword evidence="1" id="KW-0812">Transmembrane</keyword>
<evidence type="ECO:0000313" key="3">
    <source>
        <dbReference type="Proteomes" id="UP001597252"/>
    </source>
</evidence>
<gene>
    <name evidence="2" type="ORF">ACFQ5J_10200</name>
</gene>
<sequence length="107" mass="12871">MQKLRTWSKSNAGIIVYVNIILTFIMPWLFKLIGASVAMRVGLLFFVIDGLWSLWIGHLMRKAHLPWWYSLLLPLLFGIMVFLRFAKYNYWFLPIYWLLTMLSWIKK</sequence>
<feature type="transmembrane region" description="Helical" evidence="1">
    <location>
        <begin position="89"/>
        <end position="105"/>
    </location>
</feature>
<feature type="transmembrane region" description="Helical" evidence="1">
    <location>
        <begin position="36"/>
        <end position="55"/>
    </location>
</feature>
<dbReference type="Proteomes" id="UP001597252">
    <property type="component" value="Unassembled WGS sequence"/>
</dbReference>
<keyword evidence="1" id="KW-1133">Transmembrane helix</keyword>
<keyword evidence="3" id="KW-1185">Reference proteome</keyword>
<accession>A0ABW4E6U0</accession>
<protein>
    <submittedName>
        <fullName evidence="2">Uncharacterized protein</fullName>
    </submittedName>
</protein>
<evidence type="ECO:0000313" key="2">
    <source>
        <dbReference type="EMBL" id="MFD1485600.1"/>
    </source>
</evidence>
<keyword evidence="1" id="KW-0472">Membrane</keyword>
<feature type="transmembrane region" description="Helical" evidence="1">
    <location>
        <begin position="67"/>
        <end position="83"/>
    </location>
</feature>
<feature type="transmembrane region" description="Helical" evidence="1">
    <location>
        <begin position="12"/>
        <end position="30"/>
    </location>
</feature>
<dbReference type="RefSeq" id="WP_125752655.1">
    <property type="nucleotide sequence ID" value="NZ_JBHTON010000035.1"/>
</dbReference>
<dbReference type="EMBL" id="JBHTON010000035">
    <property type="protein sequence ID" value="MFD1485600.1"/>
    <property type="molecule type" value="Genomic_DNA"/>
</dbReference>
<reference evidence="3" key="1">
    <citation type="journal article" date="2019" name="Int. J. Syst. Evol. Microbiol.">
        <title>The Global Catalogue of Microorganisms (GCM) 10K type strain sequencing project: providing services to taxonomists for standard genome sequencing and annotation.</title>
        <authorList>
            <consortium name="The Broad Institute Genomics Platform"/>
            <consortium name="The Broad Institute Genome Sequencing Center for Infectious Disease"/>
            <person name="Wu L."/>
            <person name="Ma J."/>
        </authorList>
    </citation>
    <scope>NUCLEOTIDE SEQUENCE [LARGE SCALE GENOMIC DNA]</scope>
    <source>
        <strain evidence="3">CCM 8903</strain>
    </source>
</reference>
<organism evidence="2 3">
    <name type="scientific">Lacticaseibacillus baoqingensis</name>
    <dbReference type="NCBI Taxonomy" id="2486013"/>
    <lineage>
        <taxon>Bacteria</taxon>
        <taxon>Bacillati</taxon>
        <taxon>Bacillota</taxon>
        <taxon>Bacilli</taxon>
        <taxon>Lactobacillales</taxon>
        <taxon>Lactobacillaceae</taxon>
        <taxon>Lacticaseibacillus</taxon>
    </lineage>
</organism>
<comment type="caution">
    <text evidence="2">The sequence shown here is derived from an EMBL/GenBank/DDBJ whole genome shotgun (WGS) entry which is preliminary data.</text>
</comment>